<dbReference type="Proteomes" id="UP001054945">
    <property type="component" value="Unassembled WGS sequence"/>
</dbReference>
<sequence>MRFHAALIVSKNSLVTARIKTPPRPLTVRGTGRTEWRERDRGGRFLRAPRPLYLGQREITLHLWALREHAGSHLQQSFPHSLPSSSIDDSVAKDILGEVLN</sequence>
<proteinExistence type="predicted"/>
<evidence type="ECO:0000313" key="1">
    <source>
        <dbReference type="EMBL" id="GIY15631.1"/>
    </source>
</evidence>
<dbReference type="EMBL" id="BPLR01007255">
    <property type="protein sequence ID" value="GIY15631.1"/>
    <property type="molecule type" value="Genomic_DNA"/>
</dbReference>
<comment type="caution">
    <text evidence="1">The sequence shown here is derived from an EMBL/GenBank/DDBJ whole genome shotgun (WGS) entry which is preliminary data.</text>
</comment>
<name>A0AAV4R3N3_CAEEX</name>
<dbReference type="AlphaFoldDB" id="A0AAV4R3N3"/>
<protein>
    <submittedName>
        <fullName evidence="1">Uncharacterized protein</fullName>
    </submittedName>
</protein>
<accession>A0AAV4R3N3</accession>
<reference evidence="1 2" key="1">
    <citation type="submission" date="2021-06" db="EMBL/GenBank/DDBJ databases">
        <title>Caerostris extrusa draft genome.</title>
        <authorList>
            <person name="Kono N."/>
            <person name="Arakawa K."/>
        </authorList>
    </citation>
    <scope>NUCLEOTIDE SEQUENCE [LARGE SCALE GENOMIC DNA]</scope>
</reference>
<evidence type="ECO:0000313" key="2">
    <source>
        <dbReference type="Proteomes" id="UP001054945"/>
    </source>
</evidence>
<keyword evidence="2" id="KW-1185">Reference proteome</keyword>
<gene>
    <name evidence="1" type="ORF">CEXT_756001</name>
</gene>
<organism evidence="1 2">
    <name type="scientific">Caerostris extrusa</name>
    <name type="common">Bark spider</name>
    <name type="synonym">Caerostris bankana</name>
    <dbReference type="NCBI Taxonomy" id="172846"/>
    <lineage>
        <taxon>Eukaryota</taxon>
        <taxon>Metazoa</taxon>
        <taxon>Ecdysozoa</taxon>
        <taxon>Arthropoda</taxon>
        <taxon>Chelicerata</taxon>
        <taxon>Arachnida</taxon>
        <taxon>Araneae</taxon>
        <taxon>Araneomorphae</taxon>
        <taxon>Entelegynae</taxon>
        <taxon>Araneoidea</taxon>
        <taxon>Araneidae</taxon>
        <taxon>Caerostris</taxon>
    </lineage>
</organism>